<evidence type="ECO:0000313" key="4">
    <source>
        <dbReference type="Proteomes" id="UP000528322"/>
    </source>
</evidence>
<dbReference type="InterPro" id="IPR009288">
    <property type="entry name" value="AIG2-like_dom"/>
</dbReference>
<accession>A0A7W8DHU6</accession>
<keyword evidence="4" id="KW-1185">Reference proteome</keyword>
<comment type="caution">
    <text evidence="3">The sequence shown here is derived from an EMBL/GenBank/DDBJ whole genome shotgun (WGS) entry which is preliminary data.</text>
</comment>
<dbReference type="InterPro" id="IPR029063">
    <property type="entry name" value="SAM-dependent_MTases_sf"/>
</dbReference>
<dbReference type="Pfam" id="PF06094">
    <property type="entry name" value="GGACT"/>
    <property type="match status" value="1"/>
</dbReference>
<organism evidence="3 4">
    <name type="scientific">Desulfurispira natronophila</name>
    <dbReference type="NCBI Taxonomy" id="682562"/>
    <lineage>
        <taxon>Bacteria</taxon>
        <taxon>Pseudomonadati</taxon>
        <taxon>Chrysiogenota</taxon>
        <taxon>Chrysiogenia</taxon>
        <taxon>Chrysiogenales</taxon>
        <taxon>Chrysiogenaceae</taxon>
        <taxon>Desulfurispira</taxon>
    </lineage>
</organism>
<dbReference type="InterPro" id="IPR013216">
    <property type="entry name" value="Methyltransf_11"/>
</dbReference>
<evidence type="ECO:0000259" key="1">
    <source>
        <dbReference type="Pfam" id="PF06094"/>
    </source>
</evidence>
<dbReference type="Pfam" id="PF08241">
    <property type="entry name" value="Methyltransf_11"/>
    <property type="match status" value="1"/>
</dbReference>
<evidence type="ECO:0000259" key="2">
    <source>
        <dbReference type="Pfam" id="PF08241"/>
    </source>
</evidence>
<feature type="domain" description="Gamma-glutamylcyclotransferase AIG2-like" evidence="1">
    <location>
        <begin position="197"/>
        <end position="334"/>
    </location>
</feature>
<protein>
    <submittedName>
        <fullName evidence="3">Gamma-glutamylcyclotransferase (GGCT)/AIG2-like uncharacterized protein YtfP</fullName>
    </submittedName>
</protein>
<dbReference type="GO" id="GO:0008757">
    <property type="term" value="F:S-adenosylmethionine-dependent methyltransferase activity"/>
    <property type="evidence" value="ECO:0007669"/>
    <property type="project" value="InterPro"/>
</dbReference>
<reference evidence="3 4" key="1">
    <citation type="submission" date="2020-08" db="EMBL/GenBank/DDBJ databases">
        <title>Genomic Encyclopedia of Type Strains, Phase IV (KMG-IV): sequencing the most valuable type-strain genomes for metagenomic binning, comparative biology and taxonomic classification.</title>
        <authorList>
            <person name="Goeker M."/>
        </authorList>
    </citation>
    <scope>NUCLEOTIDE SEQUENCE [LARGE SCALE GENOMIC DNA]</scope>
    <source>
        <strain evidence="3 4">DSM 22071</strain>
    </source>
</reference>
<dbReference type="Gene3D" id="3.40.50.150">
    <property type="entry name" value="Vaccinia Virus protein VP39"/>
    <property type="match status" value="1"/>
</dbReference>
<dbReference type="InterPro" id="IPR036568">
    <property type="entry name" value="GGCT-like_sf"/>
</dbReference>
<dbReference type="SUPFAM" id="SSF53335">
    <property type="entry name" value="S-adenosyl-L-methionine-dependent methyltransferases"/>
    <property type="match status" value="1"/>
</dbReference>
<feature type="domain" description="Methyltransferase type 11" evidence="2">
    <location>
        <begin position="77"/>
        <end position="117"/>
    </location>
</feature>
<keyword evidence="3" id="KW-0808">Transferase</keyword>
<dbReference type="EMBL" id="JACHID010000014">
    <property type="protein sequence ID" value="MBB5022668.1"/>
    <property type="molecule type" value="Genomic_DNA"/>
</dbReference>
<dbReference type="RefSeq" id="WP_183733604.1">
    <property type="nucleotide sequence ID" value="NZ_JACHID010000014.1"/>
</dbReference>
<name>A0A7W8DHU6_9BACT</name>
<dbReference type="Gene3D" id="3.10.490.10">
    <property type="entry name" value="Gamma-glutamyl cyclotransferase-like"/>
    <property type="match status" value="1"/>
</dbReference>
<dbReference type="Proteomes" id="UP000528322">
    <property type="component" value="Unassembled WGS sequence"/>
</dbReference>
<sequence length="398" mass="45799">MSEGLQPKASTATPLRHSLLHELLSPHLSREEIYRVLSINPDHGTAVDEFFPNARVSLPHPEELEFFTHFTYPQHPMNFPAHSIDVVFGVECFRNFCRPSEALWEALRVLKFGGVYVVTYDKTEKARLGQKFFLPFRECEVLGDIPLDDQYNLMAVRWHKPKIKAFEPGTFLWPTILPKDQKVALGQRADALRTPYFFFYGTLMERYGNYKRHLQKHAITIETAFCAGNLFALPMGFPGLVRDSSYTSGYVAGEVMTFADPYAVLRTLDKLEEFFPDRPDSSMYLRQLLPVKVLVKEPKPVFSRRLAWVYVFPDRNLFYVCQSQGLPIGCGSWKAYRSANADHSWSREELDFAHSHLLTPSHWVGIEGVEADEVSGNLPCFKYCHNKHLCPWVNLQNL</sequence>
<proteinExistence type="predicted"/>
<evidence type="ECO:0000313" key="3">
    <source>
        <dbReference type="EMBL" id="MBB5022668.1"/>
    </source>
</evidence>
<gene>
    <name evidence="3" type="ORF">HNR37_002007</name>
</gene>
<dbReference type="InterPro" id="IPR013024">
    <property type="entry name" value="GGCT-like"/>
</dbReference>
<dbReference type="AlphaFoldDB" id="A0A7W8DHU6"/>
<dbReference type="CDD" id="cd06661">
    <property type="entry name" value="GGCT_like"/>
    <property type="match status" value="1"/>
</dbReference>
<dbReference type="SUPFAM" id="SSF110857">
    <property type="entry name" value="Gamma-glutamyl cyclotransferase-like"/>
    <property type="match status" value="1"/>
</dbReference>